<feature type="domain" description="Protein CPL1-like" evidence="2">
    <location>
        <begin position="206"/>
        <end position="269"/>
    </location>
</feature>
<evidence type="ECO:0000256" key="1">
    <source>
        <dbReference type="SAM" id="SignalP"/>
    </source>
</evidence>
<proteinExistence type="predicted"/>
<organism evidence="3 4">
    <name type="scientific">Ganoderma sinense ZZ0214-1</name>
    <dbReference type="NCBI Taxonomy" id="1077348"/>
    <lineage>
        <taxon>Eukaryota</taxon>
        <taxon>Fungi</taxon>
        <taxon>Dikarya</taxon>
        <taxon>Basidiomycota</taxon>
        <taxon>Agaricomycotina</taxon>
        <taxon>Agaricomycetes</taxon>
        <taxon>Polyporales</taxon>
        <taxon>Polyporaceae</taxon>
        <taxon>Ganoderma</taxon>
    </lineage>
</organism>
<gene>
    <name evidence="3" type="ORF">GSI_06225</name>
</gene>
<evidence type="ECO:0000313" key="4">
    <source>
        <dbReference type="Proteomes" id="UP000230002"/>
    </source>
</evidence>
<dbReference type="AlphaFoldDB" id="A0A2G8SCQ2"/>
<dbReference type="InterPro" id="IPR038955">
    <property type="entry name" value="PriA/CPL1_fungi"/>
</dbReference>
<dbReference type="OrthoDB" id="439917at2759"/>
<dbReference type="Pfam" id="PF21671">
    <property type="entry name" value="CPL1-like"/>
    <property type="match status" value="1"/>
</dbReference>
<keyword evidence="4" id="KW-1185">Reference proteome</keyword>
<feature type="chain" id="PRO_5013916725" description="Protein CPL1-like domain-containing protein" evidence="1">
    <location>
        <begin position="23"/>
        <end position="279"/>
    </location>
</feature>
<keyword evidence="1" id="KW-0732">Signal</keyword>
<dbReference type="Proteomes" id="UP000230002">
    <property type="component" value="Unassembled WGS sequence"/>
</dbReference>
<dbReference type="InterPro" id="IPR048661">
    <property type="entry name" value="CPL1-like"/>
</dbReference>
<feature type="signal peptide" evidence="1">
    <location>
        <begin position="1"/>
        <end position="22"/>
    </location>
</feature>
<dbReference type="PANTHER" id="PTHR35192:SF2">
    <property type="entry name" value="APPLE DOMAIN-CONTAINING PROTEIN"/>
    <property type="match status" value="1"/>
</dbReference>
<accession>A0A2G8SCQ2</accession>
<protein>
    <recommendedName>
        <fullName evidence="2">Protein CPL1-like domain-containing protein</fullName>
    </recommendedName>
</protein>
<name>A0A2G8SCQ2_9APHY</name>
<reference evidence="3 4" key="1">
    <citation type="journal article" date="2015" name="Sci. Rep.">
        <title>Chromosome-level genome map provides insights into diverse defense mechanisms in the medicinal fungus Ganoderma sinense.</title>
        <authorList>
            <person name="Zhu Y."/>
            <person name="Xu J."/>
            <person name="Sun C."/>
            <person name="Zhou S."/>
            <person name="Xu H."/>
            <person name="Nelson D.R."/>
            <person name="Qian J."/>
            <person name="Song J."/>
            <person name="Luo H."/>
            <person name="Xiang L."/>
            <person name="Li Y."/>
            <person name="Xu Z."/>
            <person name="Ji A."/>
            <person name="Wang L."/>
            <person name="Lu S."/>
            <person name="Hayward A."/>
            <person name="Sun W."/>
            <person name="Li X."/>
            <person name="Schwartz D.C."/>
            <person name="Wang Y."/>
            <person name="Chen S."/>
        </authorList>
    </citation>
    <scope>NUCLEOTIDE SEQUENCE [LARGE SCALE GENOMIC DNA]</scope>
    <source>
        <strain evidence="3 4">ZZ0214-1</strain>
    </source>
</reference>
<sequence>MNMGLLFKLLPLVALGGSSVVARTTPTTLRQRATTTDVLATDLCGDVSAEFTIPGLFGTTIPLGHLDLCYCESQIPLLLTTDPLVISAVLLAGVATTKKELVDLLNSSKNHETCYYPDHAEPVCAKGAPCSFKCKDGFTPEPKEWPTDCVCKPPFKVCNGLCGHFKACPSGKPHRRESSIRKRSACGSGMTACGIYGRANGIGSAWECINTTTDLESCGGCAIPLDDSSPDGVDCTAIPGVVDVACRAGSCVVNRCIPGYEISTDGTFCLASHGILEQS</sequence>
<dbReference type="STRING" id="1077348.A0A2G8SCQ2"/>
<evidence type="ECO:0000259" key="2">
    <source>
        <dbReference type="Pfam" id="PF21671"/>
    </source>
</evidence>
<comment type="caution">
    <text evidence="3">The sequence shown here is derived from an EMBL/GenBank/DDBJ whole genome shotgun (WGS) entry which is preliminary data.</text>
</comment>
<dbReference type="EMBL" id="AYKW01000012">
    <property type="protein sequence ID" value="PIL31523.1"/>
    <property type="molecule type" value="Genomic_DNA"/>
</dbReference>
<evidence type="ECO:0000313" key="3">
    <source>
        <dbReference type="EMBL" id="PIL31523.1"/>
    </source>
</evidence>
<dbReference type="PANTHER" id="PTHR35192">
    <property type="entry name" value="PROTEIN, PUTATIVE-RELATED"/>
    <property type="match status" value="1"/>
</dbReference>